<dbReference type="Gene3D" id="3.10.20.550">
    <property type="entry name" value="ASAP complex, SAP18 subunit"/>
    <property type="match status" value="1"/>
</dbReference>
<reference evidence="3" key="1">
    <citation type="journal article" date="2023" name="Mol. Phylogenet. Evol.">
        <title>Genome-scale phylogeny and comparative genomics of the fungal order Sordariales.</title>
        <authorList>
            <person name="Hensen N."/>
            <person name="Bonometti L."/>
            <person name="Westerberg I."/>
            <person name="Brannstrom I.O."/>
            <person name="Guillou S."/>
            <person name="Cros-Aarteil S."/>
            <person name="Calhoun S."/>
            <person name="Haridas S."/>
            <person name="Kuo A."/>
            <person name="Mondo S."/>
            <person name="Pangilinan J."/>
            <person name="Riley R."/>
            <person name="LaButti K."/>
            <person name="Andreopoulos B."/>
            <person name="Lipzen A."/>
            <person name="Chen C."/>
            <person name="Yan M."/>
            <person name="Daum C."/>
            <person name="Ng V."/>
            <person name="Clum A."/>
            <person name="Steindorff A."/>
            <person name="Ohm R.A."/>
            <person name="Martin F."/>
            <person name="Silar P."/>
            <person name="Natvig D.O."/>
            <person name="Lalanne C."/>
            <person name="Gautier V."/>
            <person name="Ament-Velasquez S.L."/>
            <person name="Kruys A."/>
            <person name="Hutchinson M.I."/>
            <person name="Powell A.J."/>
            <person name="Barry K."/>
            <person name="Miller A.N."/>
            <person name="Grigoriev I.V."/>
            <person name="Debuchy R."/>
            <person name="Gladieux P."/>
            <person name="Hiltunen Thoren M."/>
            <person name="Johannesson H."/>
        </authorList>
    </citation>
    <scope>NUCLEOTIDE SEQUENCE</scope>
    <source>
        <strain evidence="3">CBS 232.78</strain>
    </source>
</reference>
<name>A0AAE0KF69_9PEZI</name>
<dbReference type="InterPro" id="IPR042534">
    <property type="entry name" value="SAP18_sf"/>
</dbReference>
<gene>
    <name evidence="3" type="ORF">B0H63DRAFT_265543</name>
</gene>
<reference evidence="3" key="2">
    <citation type="submission" date="2023-06" db="EMBL/GenBank/DDBJ databases">
        <authorList>
            <consortium name="Lawrence Berkeley National Laboratory"/>
            <person name="Haridas S."/>
            <person name="Hensen N."/>
            <person name="Bonometti L."/>
            <person name="Westerberg I."/>
            <person name="Brannstrom I.O."/>
            <person name="Guillou S."/>
            <person name="Cros-Aarteil S."/>
            <person name="Calhoun S."/>
            <person name="Kuo A."/>
            <person name="Mondo S."/>
            <person name="Pangilinan J."/>
            <person name="Riley R."/>
            <person name="LaButti K."/>
            <person name="Andreopoulos B."/>
            <person name="Lipzen A."/>
            <person name="Chen C."/>
            <person name="Yanf M."/>
            <person name="Daum C."/>
            <person name="Ng V."/>
            <person name="Clum A."/>
            <person name="Steindorff A."/>
            <person name="Ohm R."/>
            <person name="Martin F."/>
            <person name="Silar P."/>
            <person name="Natvig D."/>
            <person name="Lalanne C."/>
            <person name="Gautier V."/>
            <person name="Ament-velasquez S.L."/>
            <person name="Kruys A."/>
            <person name="Hutchinson M.I."/>
            <person name="Powell A.J."/>
            <person name="Barry K."/>
            <person name="Miller A.N."/>
            <person name="Grigoriev I.V."/>
            <person name="Debuchy R."/>
            <person name="Gladieux P."/>
            <person name="Thoren M.H."/>
            <person name="Johannesson H."/>
        </authorList>
    </citation>
    <scope>NUCLEOTIDE SEQUENCE</scope>
    <source>
        <strain evidence="3">CBS 232.78</strain>
    </source>
</reference>
<keyword evidence="4" id="KW-1185">Reference proteome</keyword>
<dbReference type="AlphaFoldDB" id="A0AAE0KF69"/>
<protein>
    <submittedName>
        <fullName evidence="3">Sin3 associated polypeptide p18-domain-containing protein</fullName>
    </submittedName>
</protein>
<evidence type="ECO:0000313" key="3">
    <source>
        <dbReference type="EMBL" id="KAK3375067.1"/>
    </source>
</evidence>
<evidence type="ECO:0000256" key="2">
    <source>
        <dbReference type="SAM" id="MobiDB-lite"/>
    </source>
</evidence>
<feature type="compositionally biased region" description="Gly residues" evidence="2">
    <location>
        <begin position="241"/>
        <end position="252"/>
    </location>
</feature>
<dbReference type="Pfam" id="PF06487">
    <property type="entry name" value="SAP18"/>
    <property type="match status" value="1"/>
</dbReference>
<dbReference type="PANTHER" id="PTHR13082:SF0">
    <property type="entry name" value="HISTONE DEACETYLASE COMPLEX SUBUNIT SAP18"/>
    <property type="match status" value="1"/>
</dbReference>
<dbReference type="PANTHER" id="PTHR13082">
    <property type="entry name" value="SAP18"/>
    <property type="match status" value="1"/>
</dbReference>
<evidence type="ECO:0000256" key="1">
    <source>
        <dbReference type="ARBA" id="ARBA00009143"/>
    </source>
</evidence>
<dbReference type="EMBL" id="JAULSW010000007">
    <property type="protein sequence ID" value="KAK3375067.1"/>
    <property type="molecule type" value="Genomic_DNA"/>
</dbReference>
<feature type="compositionally biased region" description="Basic and acidic residues" evidence="2">
    <location>
        <begin position="227"/>
        <end position="239"/>
    </location>
</feature>
<dbReference type="Proteomes" id="UP001285441">
    <property type="component" value="Unassembled WGS sequence"/>
</dbReference>
<dbReference type="InterPro" id="IPR010516">
    <property type="entry name" value="SAP18"/>
</dbReference>
<feature type="region of interest" description="Disordered" evidence="2">
    <location>
        <begin position="189"/>
        <end position="271"/>
    </location>
</feature>
<evidence type="ECO:0000313" key="4">
    <source>
        <dbReference type="Proteomes" id="UP001285441"/>
    </source>
</evidence>
<feature type="region of interest" description="Disordered" evidence="2">
    <location>
        <begin position="107"/>
        <end position="129"/>
    </location>
</feature>
<accession>A0AAE0KF69</accession>
<dbReference type="GO" id="GO:0005634">
    <property type="term" value="C:nucleus"/>
    <property type="evidence" value="ECO:0007669"/>
    <property type="project" value="TreeGrafter"/>
</dbReference>
<proteinExistence type="inferred from homology"/>
<comment type="similarity">
    <text evidence="1">Belongs to the SAP18 family.</text>
</comment>
<comment type="caution">
    <text evidence="3">The sequence shown here is derived from an EMBL/GenBank/DDBJ whole genome shotgun (WGS) entry which is preliminary data.</text>
</comment>
<sequence length="271" mass="28690">MAHAVSEGSPFLVNLFYRTGAFHRLEEFKPPHLPACIPIYVWDSCTLTQLSHHLAAATPPVLPSPSIGTRLCFRLIYLDTRNRIPNSASVPPRFATKDLGSIVIGGGGPGAEEKNDDGTPAAAKKSNDGDKTLKDVRFITGDYISAAILPPDPLTGEVVPASSARVGRGSGVGEGRGATDAAARLASPILSRRDSHYHTQPPSTYGGGGRGSRRGDTWGYGGVGRGRFADRDRDRDRSGRGRGGGSGGGGFPEGEWRRGERLPAPLGPRER</sequence>
<organism evidence="3 4">
    <name type="scientific">Podospora didyma</name>
    <dbReference type="NCBI Taxonomy" id="330526"/>
    <lineage>
        <taxon>Eukaryota</taxon>
        <taxon>Fungi</taxon>
        <taxon>Dikarya</taxon>
        <taxon>Ascomycota</taxon>
        <taxon>Pezizomycotina</taxon>
        <taxon>Sordariomycetes</taxon>
        <taxon>Sordariomycetidae</taxon>
        <taxon>Sordariales</taxon>
        <taxon>Podosporaceae</taxon>
        <taxon>Podospora</taxon>
    </lineage>
</organism>